<dbReference type="Pfam" id="PF00370">
    <property type="entry name" value="FGGY_N"/>
    <property type="match status" value="1"/>
</dbReference>
<accession>A0A561CGA1</accession>
<dbReference type="InterPro" id="IPR000577">
    <property type="entry name" value="Carb_kinase_FGGY"/>
</dbReference>
<dbReference type="PANTHER" id="PTHR43095">
    <property type="entry name" value="SUGAR KINASE"/>
    <property type="match status" value="1"/>
</dbReference>
<organism evidence="7 8">
    <name type="scientific">Neobacillus bataviensis</name>
    <dbReference type="NCBI Taxonomy" id="220685"/>
    <lineage>
        <taxon>Bacteria</taxon>
        <taxon>Bacillati</taxon>
        <taxon>Bacillota</taxon>
        <taxon>Bacilli</taxon>
        <taxon>Bacillales</taxon>
        <taxon>Bacillaceae</taxon>
        <taxon>Neobacillus</taxon>
    </lineage>
</organism>
<keyword evidence="3" id="KW-0808">Transferase</keyword>
<evidence type="ECO:0000256" key="3">
    <source>
        <dbReference type="ARBA" id="ARBA00022679"/>
    </source>
</evidence>
<dbReference type="GO" id="GO:0009372">
    <property type="term" value="P:quorum sensing"/>
    <property type="evidence" value="ECO:0007669"/>
    <property type="project" value="InterPro"/>
</dbReference>
<dbReference type="AlphaFoldDB" id="A0A561CGA1"/>
<reference evidence="7 8" key="1">
    <citation type="submission" date="2019-06" db="EMBL/GenBank/DDBJ databases">
        <title>Sorghum-associated microbial communities from plants grown in Nebraska, USA.</title>
        <authorList>
            <person name="Schachtman D."/>
        </authorList>
    </citation>
    <scope>NUCLEOTIDE SEQUENCE [LARGE SCALE GENOMIC DNA]</scope>
    <source>
        <strain evidence="7 8">2482</strain>
    </source>
</reference>
<dbReference type="InterPro" id="IPR043129">
    <property type="entry name" value="ATPase_NBD"/>
</dbReference>
<evidence type="ECO:0000259" key="6">
    <source>
        <dbReference type="Pfam" id="PF02782"/>
    </source>
</evidence>
<feature type="domain" description="Carbohydrate kinase FGGY N-terminal" evidence="5">
    <location>
        <begin position="21"/>
        <end position="267"/>
    </location>
</feature>
<name>A0A561CGA1_9BACI</name>
<dbReference type="Proteomes" id="UP000319671">
    <property type="component" value="Unassembled WGS sequence"/>
</dbReference>
<protein>
    <submittedName>
        <fullName evidence="7">Autoinducer 2 (AI-2) kinase</fullName>
    </submittedName>
</protein>
<sequence length="536" mass="60148">MLLIMNPYYDRKEDVNSMEKYLMAVDAGTGSVRVILFNTQGNEQFVTQSEWTHHEDKRYPGSMDFDIEKNIDIIINLIKEILAKSKINPENIVAISTTSMREAIVLYDENGKELWACANVDSRSNDEVAHLCKLSDTIESDIHQISGQTFSLGAIPRILWVKNNIPETYNKVKYVTMLNDWITYRMTDVISVEPSNGCTTGLFDIKKRVWDPSIAEKVGLRSDIFPIVNESGSIINHVTKEFSALTGLSTQTIVVAGGGDAQLGCIGMGVINEGDAAVLGGSFWQYEYTTNHVEINDHCKVRVNCHAIPNTWQYEAIAFFPGLIMRWFRDTFCELEAFLQKESGESIYAQMEKRARNVPAGCNGMICTFSDKMNYFSWKHAAPSFIDFKFDSSYNKATFYRAIMENAAFVTKGNIEIISKITNKSPESIVFGGGASKSDLWCQIVADVLNIKVKVPVVKESTALGAAICAGVGAGVYESFNEAIAQVVKFEKTFEPNESNHFIYEELYKKWEAVYKVQLDLADQGYTNHMWIAPGL</sequence>
<dbReference type="EMBL" id="VIVN01000023">
    <property type="protein sequence ID" value="TWD90216.1"/>
    <property type="molecule type" value="Genomic_DNA"/>
</dbReference>
<evidence type="ECO:0000256" key="2">
    <source>
        <dbReference type="ARBA" id="ARBA00022490"/>
    </source>
</evidence>
<keyword evidence="4 7" id="KW-0418">Kinase</keyword>
<gene>
    <name evidence="7" type="ORF">FB550_12338</name>
</gene>
<dbReference type="Pfam" id="PF02782">
    <property type="entry name" value="FGGY_C"/>
    <property type="match status" value="1"/>
</dbReference>
<evidence type="ECO:0000313" key="8">
    <source>
        <dbReference type="Proteomes" id="UP000319671"/>
    </source>
</evidence>
<dbReference type="SUPFAM" id="SSF53067">
    <property type="entry name" value="Actin-like ATPase domain"/>
    <property type="match status" value="2"/>
</dbReference>
<evidence type="ECO:0000256" key="1">
    <source>
        <dbReference type="ARBA" id="ARBA00009156"/>
    </source>
</evidence>
<dbReference type="GO" id="GO:0071518">
    <property type="term" value="F:autoinducer-2 kinase activity"/>
    <property type="evidence" value="ECO:0007669"/>
    <property type="project" value="InterPro"/>
</dbReference>
<feature type="domain" description="Carbohydrate kinase FGGY C-terminal" evidence="6">
    <location>
        <begin position="309"/>
        <end position="473"/>
    </location>
</feature>
<dbReference type="CDD" id="cd07775">
    <property type="entry name" value="ASKHA_NBD_FGGY_AI-2K"/>
    <property type="match status" value="1"/>
</dbReference>
<evidence type="ECO:0000259" key="5">
    <source>
        <dbReference type="Pfam" id="PF00370"/>
    </source>
</evidence>
<proteinExistence type="inferred from homology"/>
<evidence type="ECO:0000256" key="4">
    <source>
        <dbReference type="ARBA" id="ARBA00022777"/>
    </source>
</evidence>
<dbReference type="NCBIfam" id="NF008187">
    <property type="entry name" value="PRK10939.1"/>
    <property type="match status" value="1"/>
</dbReference>
<dbReference type="PIRSF" id="PIRSF000538">
    <property type="entry name" value="GlpK"/>
    <property type="match status" value="1"/>
</dbReference>
<evidence type="ECO:0000313" key="7">
    <source>
        <dbReference type="EMBL" id="TWD90216.1"/>
    </source>
</evidence>
<dbReference type="InterPro" id="IPR018485">
    <property type="entry name" value="FGGY_C"/>
</dbReference>
<dbReference type="InterPro" id="IPR050406">
    <property type="entry name" value="FGGY_Carb_Kinase"/>
</dbReference>
<comment type="caution">
    <text evidence="7">The sequence shown here is derived from an EMBL/GenBank/DDBJ whole genome shotgun (WGS) entry which is preliminary data.</text>
</comment>
<dbReference type="PANTHER" id="PTHR43095:SF5">
    <property type="entry name" value="XYLULOSE KINASE"/>
    <property type="match status" value="1"/>
</dbReference>
<comment type="similarity">
    <text evidence="1">Belongs to the FGGY kinase family.</text>
</comment>
<dbReference type="InterPro" id="IPR018484">
    <property type="entry name" value="FGGY_N"/>
</dbReference>
<dbReference type="Gene3D" id="3.30.420.40">
    <property type="match status" value="2"/>
</dbReference>
<keyword evidence="2" id="KW-0963">Cytoplasm</keyword>
<keyword evidence="8" id="KW-1185">Reference proteome</keyword>
<dbReference type="InterPro" id="IPR033676">
    <property type="entry name" value="AI-2_kinase"/>
</dbReference>
<dbReference type="GO" id="GO:0005975">
    <property type="term" value="P:carbohydrate metabolic process"/>
    <property type="evidence" value="ECO:0007669"/>
    <property type="project" value="InterPro"/>
</dbReference>